<dbReference type="PROSITE" id="PS51318">
    <property type="entry name" value="TAT"/>
    <property type="match status" value="1"/>
</dbReference>
<dbReference type="PIRSF" id="PIRSF002741">
    <property type="entry name" value="MppA"/>
    <property type="match status" value="1"/>
</dbReference>
<evidence type="ECO:0000259" key="1">
    <source>
        <dbReference type="Pfam" id="PF00496"/>
    </source>
</evidence>
<reference evidence="2" key="1">
    <citation type="submission" date="2020-02" db="EMBL/GenBank/DDBJ databases">
        <authorList>
            <person name="Meier V. D."/>
        </authorList>
    </citation>
    <scope>NUCLEOTIDE SEQUENCE</scope>
    <source>
        <strain evidence="2">AVDCRST_MAG19</strain>
    </source>
</reference>
<dbReference type="AlphaFoldDB" id="A0A6J4V6D4"/>
<evidence type="ECO:0000313" key="2">
    <source>
        <dbReference type="EMBL" id="CAA9566616.1"/>
    </source>
</evidence>
<dbReference type="Pfam" id="PF00496">
    <property type="entry name" value="SBP_bac_5"/>
    <property type="match status" value="1"/>
</dbReference>
<dbReference type="Gene3D" id="3.10.105.10">
    <property type="entry name" value="Dipeptide-binding Protein, Domain 3"/>
    <property type="match status" value="1"/>
</dbReference>
<feature type="domain" description="Solute-binding protein family 5" evidence="1">
    <location>
        <begin position="89"/>
        <end position="461"/>
    </location>
</feature>
<dbReference type="EMBL" id="CADCWL010000109">
    <property type="protein sequence ID" value="CAA9566616.1"/>
    <property type="molecule type" value="Genomic_DNA"/>
</dbReference>
<organism evidence="2">
    <name type="scientific">uncultured Thermomicrobiales bacterium</name>
    <dbReference type="NCBI Taxonomy" id="1645740"/>
    <lineage>
        <taxon>Bacteria</taxon>
        <taxon>Pseudomonadati</taxon>
        <taxon>Thermomicrobiota</taxon>
        <taxon>Thermomicrobia</taxon>
        <taxon>Thermomicrobiales</taxon>
        <taxon>environmental samples</taxon>
    </lineage>
</organism>
<dbReference type="InterPro" id="IPR039424">
    <property type="entry name" value="SBP_5"/>
</dbReference>
<dbReference type="CDD" id="cd00995">
    <property type="entry name" value="PBP2_NikA_DppA_OppA_like"/>
    <property type="match status" value="1"/>
</dbReference>
<dbReference type="SUPFAM" id="SSF53850">
    <property type="entry name" value="Periplasmic binding protein-like II"/>
    <property type="match status" value="1"/>
</dbReference>
<sequence length="557" mass="60195">METMVNRSVSRRTAIKAGLAGAAGVAAMARGQELVRAMAAQGAPGGRLVIGKILDLYTYDPHLSASQVSWEVQAMVYESLVFLGDNFELLPGLAERWEQPDDRTYVFTLRPGVTFHNGREMTADDVVFSLERVRDHPESWWNVKLGYTVDPDPAVAAADATAEALGTPVTANKIGLTFAATGPNQITATLSEPYAPFLQALTATTCSIVPGAEVASGDLDLGTTMVGTGPFKVTEHREDQSWTLARHDGYWQSGQPVVGEVVWQVIPDETARVASLRTGEIQAAMFDNPAMLDVMRSDPNVTPVEQVTTNYYILFVNANRPELEDPRVRQAISAGIDRAQIAQAALFGRGEASGPIAAGFGELATPLEDVPFYTRDVERAKALLAEAGQGGGLSLPLIVTPDIPLTVPMAEIVKEQLAEVGIEVEILQRDFATFVNEYNVEGTAHLAISWWAGYSDPYLILIDAVSTKSFGPVIGQTDTAIDAQLGRVARETDLAARQTALQELELAIANQGSFQPLVTRNNFMAYRNDLLGEIRVANADGYGLPLWHRVQEVTPTA</sequence>
<name>A0A6J4V6D4_9BACT</name>
<dbReference type="Gene3D" id="3.40.190.10">
    <property type="entry name" value="Periplasmic binding protein-like II"/>
    <property type="match status" value="1"/>
</dbReference>
<accession>A0A6J4V6D4</accession>
<dbReference type="GO" id="GO:0015833">
    <property type="term" value="P:peptide transport"/>
    <property type="evidence" value="ECO:0007669"/>
    <property type="project" value="TreeGrafter"/>
</dbReference>
<dbReference type="GO" id="GO:1904680">
    <property type="term" value="F:peptide transmembrane transporter activity"/>
    <property type="evidence" value="ECO:0007669"/>
    <property type="project" value="TreeGrafter"/>
</dbReference>
<dbReference type="InterPro" id="IPR006311">
    <property type="entry name" value="TAT_signal"/>
</dbReference>
<dbReference type="InterPro" id="IPR030678">
    <property type="entry name" value="Peptide/Ni-bd"/>
</dbReference>
<dbReference type="PANTHER" id="PTHR30290">
    <property type="entry name" value="PERIPLASMIC BINDING COMPONENT OF ABC TRANSPORTER"/>
    <property type="match status" value="1"/>
</dbReference>
<dbReference type="InterPro" id="IPR000914">
    <property type="entry name" value="SBP_5_dom"/>
</dbReference>
<gene>
    <name evidence="2" type="ORF">AVDCRST_MAG19-2330</name>
</gene>
<dbReference type="Gene3D" id="3.90.76.10">
    <property type="entry name" value="Dipeptide-binding Protein, Domain 1"/>
    <property type="match status" value="1"/>
</dbReference>
<dbReference type="GO" id="GO:0030288">
    <property type="term" value="C:outer membrane-bounded periplasmic space"/>
    <property type="evidence" value="ECO:0007669"/>
    <property type="project" value="UniProtKB-ARBA"/>
</dbReference>
<dbReference type="GO" id="GO:0043190">
    <property type="term" value="C:ATP-binding cassette (ABC) transporter complex"/>
    <property type="evidence" value="ECO:0007669"/>
    <property type="project" value="InterPro"/>
</dbReference>
<protein>
    <recommendedName>
        <fullName evidence="1">Solute-binding protein family 5 domain-containing protein</fullName>
    </recommendedName>
</protein>
<proteinExistence type="predicted"/>